<dbReference type="Gene3D" id="3.10.580.10">
    <property type="entry name" value="CBS-domain"/>
    <property type="match status" value="2"/>
</dbReference>
<sequence length="129" mass="13460">MRARDILSRPVVTVHPDTPLPEAVALLTGHGFAALPVVDDEDHVVGILSESDAMSAETSTAAVETAMTVPVEVVGPTTDAAAVAASALEHRVRSLPVVEAGLQGSNKPIRRSTPTARWARGGLQAPRIR</sequence>
<organism evidence="5 6">
    <name type="scientific">Nocardia rhamnosiphila</name>
    <dbReference type="NCBI Taxonomy" id="426716"/>
    <lineage>
        <taxon>Bacteria</taxon>
        <taxon>Bacillati</taxon>
        <taxon>Actinomycetota</taxon>
        <taxon>Actinomycetes</taxon>
        <taxon>Mycobacteriales</taxon>
        <taxon>Nocardiaceae</taxon>
        <taxon>Nocardia</taxon>
    </lineage>
</organism>
<evidence type="ECO:0000256" key="2">
    <source>
        <dbReference type="PROSITE-ProRule" id="PRU00703"/>
    </source>
</evidence>
<dbReference type="PANTHER" id="PTHR43080:SF2">
    <property type="entry name" value="CBS DOMAIN-CONTAINING PROTEIN"/>
    <property type="match status" value="1"/>
</dbReference>
<evidence type="ECO:0000256" key="3">
    <source>
        <dbReference type="SAM" id="MobiDB-lite"/>
    </source>
</evidence>
<dbReference type="Pfam" id="PF00571">
    <property type="entry name" value="CBS"/>
    <property type="match status" value="2"/>
</dbReference>
<dbReference type="SMART" id="SM00116">
    <property type="entry name" value="CBS"/>
    <property type="match status" value="1"/>
</dbReference>
<evidence type="ECO:0000313" key="6">
    <source>
        <dbReference type="Proteomes" id="UP001550628"/>
    </source>
</evidence>
<name>A0ABV2WPT0_9NOCA</name>
<keyword evidence="6" id="KW-1185">Reference proteome</keyword>
<feature type="region of interest" description="Disordered" evidence="3">
    <location>
        <begin position="104"/>
        <end position="129"/>
    </location>
</feature>
<protein>
    <submittedName>
        <fullName evidence="5">CBS domain-containing protein</fullName>
    </submittedName>
</protein>
<dbReference type="PROSITE" id="PS51371">
    <property type="entry name" value="CBS"/>
    <property type="match status" value="1"/>
</dbReference>
<dbReference type="Proteomes" id="UP001550628">
    <property type="component" value="Unassembled WGS sequence"/>
</dbReference>
<dbReference type="EMBL" id="JBEYBF010000008">
    <property type="protein sequence ID" value="MEU1952893.1"/>
    <property type="molecule type" value="Genomic_DNA"/>
</dbReference>
<gene>
    <name evidence="5" type="ORF">ABZ510_13595</name>
</gene>
<accession>A0ABV2WPT0</accession>
<dbReference type="RefSeq" id="WP_356954182.1">
    <property type="nucleotide sequence ID" value="NZ_JBEYBD010000001.1"/>
</dbReference>
<feature type="domain" description="CBS" evidence="4">
    <location>
        <begin position="7"/>
        <end position="63"/>
    </location>
</feature>
<evidence type="ECO:0000259" key="4">
    <source>
        <dbReference type="PROSITE" id="PS51371"/>
    </source>
</evidence>
<dbReference type="SUPFAM" id="SSF54631">
    <property type="entry name" value="CBS-domain pair"/>
    <property type="match status" value="1"/>
</dbReference>
<proteinExistence type="predicted"/>
<dbReference type="InterPro" id="IPR046342">
    <property type="entry name" value="CBS_dom_sf"/>
</dbReference>
<dbReference type="PANTHER" id="PTHR43080">
    <property type="entry name" value="CBS DOMAIN-CONTAINING PROTEIN CBSX3, MITOCHONDRIAL"/>
    <property type="match status" value="1"/>
</dbReference>
<dbReference type="InterPro" id="IPR051257">
    <property type="entry name" value="Diverse_CBS-Domain"/>
</dbReference>
<evidence type="ECO:0000256" key="1">
    <source>
        <dbReference type="ARBA" id="ARBA00023122"/>
    </source>
</evidence>
<comment type="caution">
    <text evidence="5">The sequence shown here is derived from an EMBL/GenBank/DDBJ whole genome shotgun (WGS) entry which is preliminary data.</text>
</comment>
<keyword evidence="1 2" id="KW-0129">CBS domain</keyword>
<reference evidence="5 6" key="1">
    <citation type="submission" date="2024-06" db="EMBL/GenBank/DDBJ databases">
        <title>The Natural Products Discovery Center: Release of the First 8490 Sequenced Strains for Exploring Actinobacteria Biosynthetic Diversity.</title>
        <authorList>
            <person name="Kalkreuter E."/>
            <person name="Kautsar S.A."/>
            <person name="Yang D."/>
            <person name="Bader C.D."/>
            <person name="Teijaro C.N."/>
            <person name="Fluegel L."/>
            <person name="Davis C.M."/>
            <person name="Simpson J.R."/>
            <person name="Lauterbach L."/>
            <person name="Steele A.D."/>
            <person name="Gui C."/>
            <person name="Meng S."/>
            <person name="Li G."/>
            <person name="Viehrig K."/>
            <person name="Ye F."/>
            <person name="Su P."/>
            <person name="Kiefer A.F."/>
            <person name="Nichols A."/>
            <person name="Cepeda A.J."/>
            <person name="Yan W."/>
            <person name="Fan B."/>
            <person name="Jiang Y."/>
            <person name="Adhikari A."/>
            <person name="Zheng C.-J."/>
            <person name="Schuster L."/>
            <person name="Cowan T.M."/>
            <person name="Smanski M.J."/>
            <person name="Chevrette M.G."/>
            <person name="De Carvalho L.P.S."/>
            <person name="Shen B."/>
        </authorList>
    </citation>
    <scope>NUCLEOTIDE SEQUENCE [LARGE SCALE GENOMIC DNA]</scope>
    <source>
        <strain evidence="5 6">NPDC019708</strain>
    </source>
</reference>
<dbReference type="InterPro" id="IPR000644">
    <property type="entry name" value="CBS_dom"/>
</dbReference>
<evidence type="ECO:0000313" key="5">
    <source>
        <dbReference type="EMBL" id="MEU1952893.1"/>
    </source>
</evidence>